<dbReference type="Pfam" id="PF00583">
    <property type="entry name" value="Acetyltransf_1"/>
    <property type="match status" value="1"/>
</dbReference>
<dbReference type="InterPro" id="IPR016181">
    <property type="entry name" value="Acyl_CoA_acyltransferase"/>
</dbReference>
<gene>
    <name evidence="4" type="ORF">QE152_g4065</name>
</gene>
<dbReference type="CDD" id="cd04301">
    <property type="entry name" value="NAT_SF"/>
    <property type="match status" value="1"/>
</dbReference>
<dbReference type="GO" id="GO:0008080">
    <property type="term" value="F:N-acetyltransferase activity"/>
    <property type="evidence" value="ECO:0007669"/>
    <property type="project" value="InterPro"/>
</dbReference>
<dbReference type="SUPFAM" id="SSF55729">
    <property type="entry name" value="Acyl-CoA N-acyltransferases (Nat)"/>
    <property type="match status" value="1"/>
</dbReference>
<evidence type="ECO:0000313" key="5">
    <source>
        <dbReference type="Proteomes" id="UP001458880"/>
    </source>
</evidence>
<keyword evidence="1" id="KW-0808">Transferase</keyword>
<keyword evidence="2" id="KW-1133">Transmembrane helix</keyword>
<name>A0AAW1N1I0_POPJA</name>
<proteinExistence type="predicted"/>
<sequence>MTNFIVIRQSRTSDIAAINQVVRDAYLSNIFPAWLNALTKEITFQLVVVFSALMFIFMGVPLQYCFLAIPLVMFLLLIVVASAFLMKATELAYGKKPIQCWVAEAFEPYFSMEKPESQTYEIIPEYKIVTDSIDLTKCKKQIVGTVSVARFINVDNAAWLFRLAVNKRYQRKGVAHSLVRTVQAWCKDNRYYDLLLAVSECQDNARKLFMNTGFTIKQMYHKQIVGSAITLLMYQLECTITSTFK</sequence>
<dbReference type="PANTHER" id="PTHR13947:SF37">
    <property type="entry name" value="LD18367P"/>
    <property type="match status" value="1"/>
</dbReference>
<keyword evidence="5" id="KW-1185">Reference proteome</keyword>
<feature type="transmembrane region" description="Helical" evidence="2">
    <location>
        <begin position="42"/>
        <end position="60"/>
    </location>
</feature>
<evidence type="ECO:0000313" key="4">
    <source>
        <dbReference type="EMBL" id="KAK9752518.1"/>
    </source>
</evidence>
<comment type="caution">
    <text evidence="4">The sequence shown here is derived from an EMBL/GenBank/DDBJ whole genome shotgun (WGS) entry which is preliminary data.</text>
</comment>
<evidence type="ECO:0000256" key="2">
    <source>
        <dbReference type="SAM" id="Phobius"/>
    </source>
</evidence>
<dbReference type="Proteomes" id="UP001458880">
    <property type="component" value="Unassembled WGS sequence"/>
</dbReference>
<evidence type="ECO:0000259" key="3">
    <source>
        <dbReference type="PROSITE" id="PS51186"/>
    </source>
</evidence>
<accession>A0AAW1N1I0</accession>
<dbReference type="Gene3D" id="3.40.630.30">
    <property type="match status" value="1"/>
</dbReference>
<feature type="transmembrane region" description="Helical" evidence="2">
    <location>
        <begin position="66"/>
        <end position="86"/>
    </location>
</feature>
<dbReference type="InterPro" id="IPR050769">
    <property type="entry name" value="NAT_camello-type"/>
</dbReference>
<reference evidence="4 5" key="1">
    <citation type="journal article" date="2024" name="BMC Genomics">
        <title>De novo assembly and annotation of Popillia japonica's genome with initial clues to its potential as an invasive pest.</title>
        <authorList>
            <person name="Cucini C."/>
            <person name="Boschi S."/>
            <person name="Funari R."/>
            <person name="Cardaioli E."/>
            <person name="Iannotti N."/>
            <person name="Marturano G."/>
            <person name="Paoli F."/>
            <person name="Bruttini M."/>
            <person name="Carapelli A."/>
            <person name="Frati F."/>
            <person name="Nardi F."/>
        </authorList>
    </citation>
    <scope>NUCLEOTIDE SEQUENCE [LARGE SCALE GENOMIC DNA]</scope>
    <source>
        <strain evidence="4">DMR45628</strain>
    </source>
</reference>
<protein>
    <submittedName>
        <fullName evidence="4">Acetyltransferase (GNAT) family</fullName>
    </submittedName>
</protein>
<organism evidence="4 5">
    <name type="scientific">Popillia japonica</name>
    <name type="common">Japanese beetle</name>
    <dbReference type="NCBI Taxonomy" id="7064"/>
    <lineage>
        <taxon>Eukaryota</taxon>
        <taxon>Metazoa</taxon>
        <taxon>Ecdysozoa</taxon>
        <taxon>Arthropoda</taxon>
        <taxon>Hexapoda</taxon>
        <taxon>Insecta</taxon>
        <taxon>Pterygota</taxon>
        <taxon>Neoptera</taxon>
        <taxon>Endopterygota</taxon>
        <taxon>Coleoptera</taxon>
        <taxon>Polyphaga</taxon>
        <taxon>Scarabaeiformia</taxon>
        <taxon>Scarabaeidae</taxon>
        <taxon>Rutelinae</taxon>
        <taxon>Popillia</taxon>
    </lineage>
</organism>
<keyword evidence="2" id="KW-0472">Membrane</keyword>
<feature type="domain" description="N-acetyltransferase" evidence="3">
    <location>
        <begin position="86"/>
        <end position="241"/>
    </location>
</feature>
<evidence type="ECO:0000256" key="1">
    <source>
        <dbReference type="ARBA" id="ARBA00022679"/>
    </source>
</evidence>
<dbReference type="AlphaFoldDB" id="A0AAW1N1I0"/>
<dbReference type="EMBL" id="JASPKY010000019">
    <property type="protein sequence ID" value="KAK9752518.1"/>
    <property type="molecule type" value="Genomic_DNA"/>
</dbReference>
<keyword evidence="2" id="KW-0812">Transmembrane</keyword>
<dbReference type="PROSITE" id="PS51186">
    <property type="entry name" value="GNAT"/>
    <property type="match status" value="1"/>
</dbReference>
<dbReference type="PANTHER" id="PTHR13947">
    <property type="entry name" value="GNAT FAMILY N-ACETYLTRANSFERASE"/>
    <property type="match status" value="1"/>
</dbReference>
<dbReference type="InterPro" id="IPR000182">
    <property type="entry name" value="GNAT_dom"/>
</dbReference>